<gene>
    <name evidence="2" type="ORF">CEW81_16975</name>
</gene>
<reference evidence="2 3" key="1">
    <citation type="submission" date="2017-06" db="EMBL/GenBank/DDBJ databases">
        <title>Origin of plasmid-mediated fosfomycin resistance gene fosA3.</title>
        <authorList>
            <person name="Ito R."/>
            <person name="Pacey M.P."/>
            <person name="Doi Y."/>
        </authorList>
    </citation>
    <scope>NUCLEOTIDE SEQUENCE [LARGE SCALE GENOMIC DNA]</scope>
    <source>
        <strain evidence="2 3">YDC799</strain>
    </source>
</reference>
<dbReference type="Pfam" id="PF25754">
    <property type="entry name" value="Gp11_C"/>
    <property type="match status" value="1"/>
</dbReference>
<proteinExistence type="predicted"/>
<protein>
    <recommendedName>
        <fullName evidence="1">Gp11 C-terminal domain-containing protein</fullName>
    </recommendedName>
</protein>
<organism evidence="2 3">
    <name type="scientific">Kluyvera genomosp. 3</name>
    <dbReference type="NCBI Taxonomy" id="2774055"/>
    <lineage>
        <taxon>Bacteria</taxon>
        <taxon>Pseudomonadati</taxon>
        <taxon>Pseudomonadota</taxon>
        <taxon>Gammaproteobacteria</taxon>
        <taxon>Enterobacterales</taxon>
        <taxon>Enterobacteriaceae</taxon>
        <taxon>Kluyvera</taxon>
    </lineage>
</organism>
<dbReference type="AlphaFoldDB" id="A0A248KJN7"/>
<feature type="domain" description="Gp11 C-terminal" evidence="1">
    <location>
        <begin position="67"/>
        <end position="144"/>
    </location>
</feature>
<accession>A0A248KJN7</accession>
<dbReference type="EMBL" id="CP022114">
    <property type="protein sequence ID" value="ASG63804.1"/>
    <property type="molecule type" value="Genomic_DNA"/>
</dbReference>
<evidence type="ECO:0000313" key="2">
    <source>
        <dbReference type="EMBL" id="ASG63804.1"/>
    </source>
</evidence>
<name>A0A248KJN7_9ENTR</name>
<sequence length="146" mass="16229">MIDSIKSVLTEKGEMTCLQLVSQTGKSAQELISVLRRAVDGGELSERNGFYALPSSDGTLSRRCSYKWVEGTVLPKWVVNLATGIRTCETVFVIAETDSWLQQQGFPQFVPALIDVRLMHIQCWSTGRIIDAHVLRYLPLDTGAVL</sequence>
<dbReference type="Proteomes" id="UP000197098">
    <property type="component" value="Chromosome"/>
</dbReference>
<evidence type="ECO:0000313" key="3">
    <source>
        <dbReference type="Proteomes" id="UP000197098"/>
    </source>
</evidence>
<dbReference type="InterPro" id="IPR057850">
    <property type="entry name" value="Gp11_C"/>
</dbReference>
<evidence type="ECO:0000259" key="1">
    <source>
        <dbReference type="Pfam" id="PF25754"/>
    </source>
</evidence>